<evidence type="ECO:0000313" key="2">
    <source>
        <dbReference type="EMBL" id="EMI16269.1"/>
    </source>
</evidence>
<dbReference type="AlphaFoldDB" id="M5RQP1"/>
<dbReference type="PATRIC" id="fig|1265738.3.peg.6799"/>
<proteinExistence type="predicted"/>
<gene>
    <name evidence="2" type="ORF">RMSM_06805</name>
</gene>
<name>M5RQP1_9BACT</name>
<keyword evidence="3" id="KW-1185">Reference proteome</keyword>
<dbReference type="Proteomes" id="UP000011991">
    <property type="component" value="Unassembled WGS sequence"/>
</dbReference>
<feature type="compositionally biased region" description="Low complexity" evidence="1">
    <location>
        <begin position="28"/>
        <end position="48"/>
    </location>
</feature>
<evidence type="ECO:0000313" key="3">
    <source>
        <dbReference type="Proteomes" id="UP000011991"/>
    </source>
</evidence>
<sequence>MSRPEKIKTKETIMAGDLEDFLRRAAQRRQANAGNPPAAARPAAAQPAVPEQRKRPQYSNHRTERMIREVEEEIYVAEVVEDEPSPWQERQRKIEEAKRAAAEAESMAAKAMDKVKKSGAQASHPLDGGPQMTGNVAADLIRLLHSPQGVQQAVLLREILDRPIDRW</sequence>
<feature type="region of interest" description="Disordered" evidence="1">
    <location>
        <begin position="104"/>
        <end position="130"/>
    </location>
</feature>
<dbReference type="EMBL" id="ANOG01000974">
    <property type="protein sequence ID" value="EMI16269.1"/>
    <property type="molecule type" value="Genomic_DNA"/>
</dbReference>
<comment type="caution">
    <text evidence="2">The sequence shown here is derived from an EMBL/GenBank/DDBJ whole genome shotgun (WGS) entry which is preliminary data.</text>
</comment>
<organism evidence="2 3">
    <name type="scientific">Rhodopirellula maiorica SM1</name>
    <dbReference type="NCBI Taxonomy" id="1265738"/>
    <lineage>
        <taxon>Bacteria</taxon>
        <taxon>Pseudomonadati</taxon>
        <taxon>Planctomycetota</taxon>
        <taxon>Planctomycetia</taxon>
        <taxon>Pirellulales</taxon>
        <taxon>Pirellulaceae</taxon>
        <taxon>Novipirellula</taxon>
    </lineage>
</organism>
<reference evidence="2 3" key="1">
    <citation type="journal article" date="2013" name="Mar. Genomics">
        <title>Expression of sulfatases in Rhodopirellula baltica and the diversity of sulfatases in the genus Rhodopirellula.</title>
        <authorList>
            <person name="Wegner C.E."/>
            <person name="Richter-Heitmann T."/>
            <person name="Klindworth A."/>
            <person name="Klockow C."/>
            <person name="Richter M."/>
            <person name="Achstetter T."/>
            <person name="Glockner F.O."/>
            <person name="Harder J."/>
        </authorList>
    </citation>
    <scope>NUCLEOTIDE SEQUENCE [LARGE SCALE GENOMIC DNA]</scope>
    <source>
        <strain evidence="2 3">SM1</strain>
    </source>
</reference>
<accession>M5RQP1</accession>
<evidence type="ECO:0000256" key="1">
    <source>
        <dbReference type="SAM" id="MobiDB-lite"/>
    </source>
</evidence>
<feature type="region of interest" description="Disordered" evidence="1">
    <location>
        <begin position="23"/>
        <end position="64"/>
    </location>
</feature>
<protein>
    <submittedName>
        <fullName evidence="2">Uncharacterized protein</fullName>
    </submittedName>
</protein>